<feature type="domain" description="Nuclease associated modular" evidence="2">
    <location>
        <begin position="68"/>
        <end position="84"/>
    </location>
</feature>
<proteinExistence type="predicted"/>
<keyword evidence="4" id="KW-1185">Reference proteome</keyword>
<gene>
    <name evidence="3" type="ORF">WJX73_002900</name>
</gene>
<evidence type="ECO:0000256" key="1">
    <source>
        <dbReference type="SAM" id="MobiDB-lite"/>
    </source>
</evidence>
<evidence type="ECO:0000313" key="4">
    <source>
        <dbReference type="Proteomes" id="UP001465755"/>
    </source>
</evidence>
<feature type="region of interest" description="Disordered" evidence="1">
    <location>
        <begin position="82"/>
        <end position="107"/>
    </location>
</feature>
<feature type="domain" description="Nuclease associated modular" evidence="2">
    <location>
        <begin position="85"/>
        <end position="101"/>
    </location>
</feature>
<accession>A0AAW1PMQ1</accession>
<organism evidence="3 4">
    <name type="scientific">Symbiochloris irregularis</name>
    <dbReference type="NCBI Taxonomy" id="706552"/>
    <lineage>
        <taxon>Eukaryota</taxon>
        <taxon>Viridiplantae</taxon>
        <taxon>Chlorophyta</taxon>
        <taxon>core chlorophytes</taxon>
        <taxon>Trebouxiophyceae</taxon>
        <taxon>Trebouxiales</taxon>
        <taxon>Trebouxiaceae</taxon>
        <taxon>Symbiochloris</taxon>
    </lineage>
</organism>
<dbReference type="InterPro" id="IPR003611">
    <property type="entry name" value="NUMOD3"/>
</dbReference>
<comment type="caution">
    <text evidence="3">The sequence shown here is derived from an EMBL/GenBank/DDBJ whole genome shotgun (WGS) entry which is preliminary data.</text>
</comment>
<reference evidence="3 4" key="1">
    <citation type="journal article" date="2024" name="Nat. Commun.">
        <title>Phylogenomics reveals the evolutionary origins of lichenization in chlorophyte algae.</title>
        <authorList>
            <person name="Puginier C."/>
            <person name="Libourel C."/>
            <person name="Otte J."/>
            <person name="Skaloud P."/>
            <person name="Haon M."/>
            <person name="Grisel S."/>
            <person name="Petersen M."/>
            <person name="Berrin J.G."/>
            <person name="Delaux P.M."/>
            <person name="Dal Grande F."/>
            <person name="Keller J."/>
        </authorList>
    </citation>
    <scope>NUCLEOTIDE SEQUENCE [LARGE SCALE GENOMIC DNA]</scope>
    <source>
        <strain evidence="3 4">SAG 2036</strain>
    </source>
</reference>
<feature type="region of interest" description="Disordered" evidence="1">
    <location>
        <begin position="54"/>
        <end position="73"/>
    </location>
</feature>
<dbReference type="GO" id="GO:0003677">
    <property type="term" value="F:DNA binding"/>
    <property type="evidence" value="ECO:0007669"/>
    <property type="project" value="InterPro"/>
</dbReference>
<name>A0AAW1PMQ1_9CHLO</name>
<evidence type="ECO:0000313" key="3">
    <source>
        <dbReference type="EMBL" id="KAK9810726.1"/>
    </source>
</evidence>
<dbReference type="Pfam" id="PF07460">
    <property type="entry name" value="NUMOD3"/>
    <property type="match status" value="2"/>
</dbReference>
<evidence type="ECO:0000259" key="2">
    <source>
        <dbReference type="SMART" id="SM00496"/>
    </source>
</evidence>
<feature type="domain" description="Nuclease associated modular" evidence="2">
    <location>
        <begin position="136"/>
        <end position="152"/>
    </location>
</feature>
<protein>
    <recommendedName>
        <fullName evidence="2">Nuclease associated modular domain-containing protein</fullName>
    </recommendedName>
</protein>
<dbReference type="Gene3D" id="1.10.10.1460">
    <property type="match status" value="1"/>
</dbReference>
<dbReference type="Proteomes" id="UP001465755">
    <property type="component" value="Unassembled WGS sequence"/>
</dbReference>
<dbReference type="EMBL" id="JALJOQ010000014">
    <property type="protein sequence ID" value="KAK9810726.1"/>
    <property type="molecule type" value="Genomic_DNA"/>
</dbReference>
<dbReference type="SMART" id="SM00496">
    <property type="entry name" value="IENR2"/>
    <property type="match status" value="4"/>
</dbReference>
<sequence>MHKHLQHFRASYAPSYLFRGAITTARGRSLSVTRQHGGTTAVAEAIEAAQVTASDPLDETDKRGSHMRGRTVSDETKAKIAAARRGCKHSDESRAKISAKRMGHRHPPEVVEKIRQGRLGQVHSAETRMKISAALKGRMRPRPSIAKMSATKAATAKKQADPAVMTGMQVDSLRSPSFAAEQQPAAAPHQISMESFESMDAAMTELIELRTKINSWIRAFQAKHGRAPHEGELVQDAPELHDSFLRYAALLQFLREED</sequence>
<dbReference type="AlphaFoldDB" id="A0AAW1PMQ1"/>
<feature type="domain" description="Nuclease associated modular" evidence="2">
    <location>
        <begin position="119"/>
        <end position="135"/>
    </location>
</feature>